<accession>A0A9X3SI83</accession>
<dbReference type="EMBL" id="JAJAQC010000028">
    <property type="protein sequence ID" value="MDA0565979.1"/>
    <property type="molecule type" value="Genomic_DNA"/>
</dbReference>
<evidence type="ECO:0000313" key="3">
    <source>
        <dbReference type="EMBL" id="MDA0565979.1"/>
    </source>
</evidence>
<keyword evidence="4" id="KW-1185">Reference proteome</keyword>
<evidence type="ECO:0000256" key="2">
    <source>
        <dbReference type="SAM" id="Phobius"/>
    </source>
</evidence>
<organism evidence="3 4">
    <name type="scientific">Streptomonospora mangrovi</name>
    <dbReference type="NCBI Taxonomy" id="2883123"/>
    <lineage>
        <taxon>Bacteria</taxon>
        <taxon>Bacillati</taxon>
        <taxon>Actinomycetota</taxon>
        <taxon>Actinomycetes</taxon>
        <taxon>Streptosporangiales</taxon>
        <taxon>Nocardiopsidaceae</taxon>
        <taxon>Streptomonospora</taxon>
    </lineage>
</organism>
<keyword evidence="2" id="KW-1133">Transmembrane helix</keyword>
<dbReference type="AlphaFoldDB" id="A0A9X3SI83"/>
<keyword evidence="2" id="KW-0812">Transmembrane</keyword>
<dbReference type="RefSeq" id="WP_270073236.1">
    <property type="nucleotide sequence ID" value="NZ_JAJAQC010000028.1"/>
</dbReference>
<name>A0A9X3SI83_9ACTN</name>
<feature type="region of interest" description="Disordered" evidence="1">
    <location>
        <begin position="65"/>
        <end position="87"/>
    </location>
</feature>
<keyword evidence="2" id="KW-0472">Membrane</keyword>
<sequence>MTLVIGAMVILLVAFFSVVLGVLVAATIGIKRTDRGHFRALRNGRNDRTFSGAGRSVTGLRFLPTGAERDEDDDEDDPEFGRSGALV</sequence>
<gene>
    <name evidence="3" type="ORF">LG943_16895</name>
</gene>
<feature type="transmembrane region" description="Helical" evidence="2">
    <location>
        <begin position="6"/>
        <end position="30"/>
    </location>
</feature>
<reference evidence="3" key="1">
    <citation type="submission" date="2021-10" db="EMBL/GenBank/DDBJ databases">
        <title>Streptomonospora sp. nov., isolated from mangrove soil.</title>
        <authorList>
            <person name="Chen X."/>
            <person name="Ge X."/>
            <person name="Liu W."/>
        </authorList>
    </citation>
    <scope>NUCLEOTIDE SEQUENCE</scope>
    <source>
        <strain evidence="3">S1-112</strain>
    </source>
</reference>
<proteinExistence type="predicted"/>
<feature type="compositionally biased region" description="Acidic residues" evidence="1">
    <location>
        <begin position="69"/>
        <end position="78"/>
    </location>
</feature>
<evidence type="ECO:0000256" key="1">
    <source>
        <dbReference type="SAM" id="MobiDB-lite"/>
    </source>
</evidence>
<comment type="caution">
    <text evidence="3">The sequence shown here is derived from an EMBL/GenBank/DDBJ whole genome shotgun (WGS) entry which is preliminary data.</text>
</comment>
<protein>
    <submittedName>
        <fullName evidence="3">Uncharacterized protein</fullName>
    </submittedName>
</protein>
<dbReference type="Proteomes" id="UP001140076">
    <property type="component" value="Unassembled WGS sequence"/>
</dbReference>
<evidence type="ECO:0000313" key="4">
    <source>
        <dbReference type="Proteomes" id="UP001140076"/>
    </source>
</evidence>